<gene>
    <name evidence="2" type="ORF">PR048_020234</name>
</gene>
<dbReference type="Proteomes" id="UP001159363">
    <property type="component" value="Chromosome 6"/>
</dbReference>
<dbReference type="Pfam" id="PF25662">
    <property type="entry name" value="AdSDV_VP1"/>
    <property type="match status" value="1"/>
</dbReference>
<dbReference type="InterPro" id="IPR057723">
    <property type="entry name" value="AdSDV_VP1"/>
</dbReference>
<reference evidence="2 3" key="1">
    <citation type="submission" date="2023-02" db="EMBL/GenBank/DDBJ databases">
        <title>LHISI_Scaffold_Assembly.</title>
        <authorList>
            <person name="Stuart O.P."/>
            <person name="Cleave R."/>
            <person name="Magrath M.J.L."/>
            <person name="Mikheyev A.S."/>
        </authorList>
    </citation>
    <scope>NUCLEOTIDE SEQUENCE [LARGE SCALE GENOMIC DNA]</scope>
    <source>
        <strain evidence="2">Daus_M_001</strain>
        <tissue evidence="2">Leg muscle</tissue>
    </source>
</reference>
<sequence length="390" mass="44631">MHATIPSNYFPRPQQTLHGSLLLSYWWDADFSSDETPIIIPYRSFGFWTGTSQLKPQGSLNNYIKIFADYFADSIIIQIHALKFSIHNQATTRQRLLTQGSTSTTTWDFESSQNLFIGKEDRSSIELKILEDNVKPPFKISNSDILANFNKQDALTYEELPVGHTKEFHIPFSNMPHIIPDDQKYIITVIAMLHTDHGVGYLVVVFLTDVVQIWMPKPKHSSTRPTTDTAISTPTKKQKTECDMEASPSDSIGQTNQQGQDGYGYNMHETIPSNYFPRPQQTIHGSLPLSYWWDADFSSHQMPIIIPYRSLGFWTATSQLKPQGKADRSSIELKILEDNVKPPFKRSYIDIMADYNKQDALTYEELGVGHTKEFHITFSNMPHFIPDDQK</sequence>
<feature type="region of interest" description="Disordered" evidence="1">
    <location>
        <begin position="218"/>
        <end position="260"/>
    </location>
</feature>
<dbReference type="EMBL" id="JARBHB010000007">
    <property type="protein sequence ID" value="KAJ8879626.1"/>
    <property type="molecule type" value="Genomic_DNA"/>
</dbReference>
<name>A0ABQ9H5R7_9NEOP</name>
<accession>A0ABQ9H5R7</accession>
<protein>
    <submittedName>
        <fullName evidence="2">Uncharacterized protein</fullName>
    </submittedName>
</protein>
<feature type="compositionally biased region" description="Polar residues" evidence="1">
    <location>
        <begin position="248"/>
        <end position="260"/>
    </location>
</feature>
<comment type="caution">
    <text evidence="2">The sequence shown here is derived from an EMBL/GenBank/DDBJ whole genome shotgun (WGS) entry which is preliminary data.</text>
</comment>
<organism evidence="2 3">
    <name type="scientific">Dryococelus australis</name>
    <dbReference type="NCBI Taxonomy" id="614101"/>
    <lineage>
        <taxon>Eukaryota</taxon>
        <taxon>Metazoa</taxon>
        <taxon>Ecdysozoa</taxon>
        <taxon>Arthropoda</taxon>
        <taxon>Hexapoda</taxon>
        <taxon>Insecta</taxon>
        <taxon>Pterygota</taxon>
        <taxon>Neoptera</taxon>
        <taxon>Polyneoptera</taxon>
        <taxon>Phasmatodea</taxon>
        <taxon>Verophasmatodea</taxon>
        <taxon>Anareolatae</taxon>
        <taxon>Phasmatidae</taxon>
        <taxon>Eurycanthinae</taxon>
        <taxon>Dryococelus</taxon>
    </lineage>
</organism>
<evidence type="ECO:0000256" key="1">
    <source>
        <dbReference type="SAM" id="MobiDB-lite"/>
    </source>
</evidence>
<proteinExistence type="predicted"/>
<evidence type="ECO:0000313" key="2">
    <source>
        <dbReference type="EMBL" id="KAJ8879626.1"/>
    </source>
</evidence>
<evidence type="ECO:0000313" key="3">
    <source>
        <dbReference type="Proteomes" id="UP001159363"/>
    </source>
</evidence>
<feature type="compositionally biased region" description="Polar residues" evidence="1">
    <location>
        <begin position="223"/>
        <end position="235"/>
    </location>
</feature>
<keyword evidence="3" id="KW-1185">Reference proteome</keyword>